<dbReference type="Pfam" id="PF12697">
    <property type="entry name" value="Abhydrolase_6"/>
    <property type="match status" value="1"/>
</dbReference>
<evidence type="ECO:0000256" key="1">
    <source>
        <dbReference type="SAM" id="MobiDB-lite"/>
    </source>
</evidence>
<keyword evidence="5" id="KW-1185">Reference proteome</keyword>
<dbReference type="AlphaFoldDB" id="A0A7S7NSN3"/>
<name>A0A7S7NSN3_PALFE</name>
<dbReference type="CDD" id="cd12809">
    <property type="entry name" value="Esterase_713_like-2"/>
    <property type="match status" value="1"/>
</dbReference>
<feature type="chain" id="PRO_5032329673" evidence="2">
    <location>
        <begin position="22"/>
        <end position="376"/>
    </location>
</feature>
<dbReference type="InterPro" id="IPR029058">
    <property type="entry name" value="AB_hydrolase_fold"/>
</dbReference>
<dbReference type="PANTHER" id="PTHR43194:SF4">
    <property type="entry name" value="AB HYDROLASE-1 DOMAIN-CONTAINING PROTEIN"/>
    <property type="match status" value="1"/>
</dbReference>
<evidence type="ECO:0000313" key="4">
    <source>
        <dbReference type="EMBL" id="QOY88995.1"/>
    </source>
</evidence>
<sequence>MKLRLTLVLAGLVSSLIPALAADPAQKQSIAQREFFYIGGRYRGAGAGEVMTGQMYVEVLRPVKIRRRYPLVLIHGAGQTATNWMGTPDGRAGWADYFLSEGYVVYMVDQPARGRSAWHSSTNPMLTAMSPAMVAQRFTAPEVNGNWPQAKKHTQWPGSGPGKGQKGDPIFDAFYATQVEYVASNAETEPMMQAASTALLDRIGPAVILTHSQAGLFGWPLADARPKLVKGIVAVEPSGPPFEDVLTGVDGKARAWGLTDFPLTYDPPATGASDLKVVRDAGPDGPGLATCWKQADPPRQLPNLKDIPVLIVTSEASYHAAYDHCTARYLSQAGVRNTHLRLTDVGIRGNGHMMMLEKNSAEIAAKLHQWIAANVK</sequence>
<keyword evidence="2" id="KW-0732">Signal</keyword>
<protein>
    <submittedName>
        <fullName evidence="4">Alpha/beta fold hydrolase</fullName>
    </submittedName>
</protein>
<feature type="region of interest" description="Disordered" evidence="1">
    <location>
        <begin position="144"/>
        <end position="164"/>
    </location>
</feature>
<feature type="signal peptide" evidence="2">
    <location>
        <begin position="1"/>
        <end position="21"/>
    </location>
</feature>
<dbReference type="RefSeq" id="WP_194450658.1">
    <property type="nucleotide sequence ID" value="NZ_CP063849.1"/>
</dbReference>
<dbReference type="EMBL" id="CP063849">
    <property type="protein sequence ID" value="QOY88995.1"/>
    <property type="molecule type" value="Genomic_DNA"/>
</dbReference>
<dbReference type="GO" id="GO:0016787">
    <property type="term" value="F:hydrolase activity"/>
    <property type="evidence" value="ECO:0007669"/>
    <property type="project" value="UniProtKB-KW"/>
</dbReference>
<evidence type="ECO:0000259" key="3">
    <source>
        <dbReference type="Pfam" id="PF12697"/>
    </source>
</evidence>
<dbReference type="Proteomes" id="UP000593892">
    <property type="component" value="Chromosome"/>
</dbReference>
<organism evidence="4 5">
    <name type="scientific">Paludibaculum fermentans</name>
    <dbReference type="NCBI Taxonomy" id="1473598"/>
    <lineage>
        <taxon>Bacteria</taxon>
        <taxon>Pseudomonadati</taxon>
        <taxon>Acidobacteriota</taxon>
        <taxon>Terriglobia</taxon>
        <taxon>Bryobacterales</taxon>
        <taxon>Bryobacteraceae</taxon>
        <taxon>Paludibaculum</taxon>
    </lineage>
</organism>
<dbReference type="InterPro" id="IPR050228">
    <property type="entry name" value="Carboxylesterase_BioH"/>
</dbReference>
<evidence type="ECO:0000313" key="5">
    <source>
        <dbReference type="Proteomes" id="UP000593892"/>
    </source>
</evidence>
<gene>
    <name evidence="4" type="ORF">IRI77_03285</name>
</gene>
<reference evidence="4 5" key="1">
    <citation type="submission" date="2020-10" db="EMBL/GenBank/DDBJ databases">
        <title>Complete genome sequence of Paludibaculum fermentans P105T, a facultatively anaerobic acidobacterium capable of dissimilatory Fe(III) reduction.</title>
        <authorList>
            <person name="Dedysh S.N."/>
            <person name="Beletsky A.V."/>
            <person name="Kulichevskaya I.S."/>
            <person name="Mardanov A.V."/>
            <person name="Ravin N.V."/>
        </authorList>
    </citation>
    <scope>NUCLEOTIDE SEQUENCE [LARGE SCALE GENOMIC DNA]</scope>
    <source>
        <strain evidence="4 5">P105</strain>
    </source>
</reference>
<feature type="domain" description="AB hydrolase-1" evidence="3">
    <location>
        <begin position="71"/>
        <end position="365"/>
    </location>
</feature>
<keyword evidence="4" id="KW-0378">Hydrolase</keyword>
<dbReference type="SUPFAM" id="SSF53474">
    <property type="entry name" value="alpha/beta-Hydrolases"/>
    <property type="match status" value="1"/>
</dbReference>
<accession>A0A7S7NSN3</accession>
<dbReference type="KEGG" id="pfer:IRI77_03285"/>
<evidence type="ECO:0000256" key="2">
    <source>
        <dbReference type="SAM" id="SignalP"/>
    </source>
</evidence>
<dbReference type="Gene3D" id="3.40.50.1820">
    <property type="entry name" value="alpha/beta hydrolase"/>
    <property type="match status" value="1"/>
</dbReference>
<dbReference type="InterPro" id="IPR000073">
    <property type="entry name" value="AB_hydrolase_1"/>
</dbReference>
<dbReference type="PANTHER" id="PTHR43194">
    <property type="entry name" value="HYDROLASE ALPHA/BETA FOLD FAMILY"/>
    <property type="match status" value="1"/>
</dbReference>
<proteinExistence type="predicted"/>